<dbReference type="Proteomes" id="UP001054945">
    <property type="component" value="Unassembled WGS sequence"/>
</dbReference>
<organism evidence="1 2">
    <name type="scientific">Caerostris extrusa</name>
    <name type="common">Bark spider</name>
    <name type="synonym">Caerostris bankana</name>
    <dbReference type="NCBI Taxonomy" id="172846"/>
    <lineage>
        <taxon>Eukaryota</taxon>
        <taxon>Metazoa</taxon>
        <taxon>Ecdysozoa</taxon>
        <taxon>Arthropoda</taxon>
        <taxon>Chelicerata</taxon>
        <taxon>Arachnida</taxon>
        <taxon>Araneae</taxon>
        <taxon>Araneomorphae</taxon>
        <taxon>Entelegynae</taxon>
        <taxon>Araneoidea</taxon>
        <taxon>Araneidae</taxon>
        <taxon>Caerostris</taxon>
    </lineage>
</organism>
<gene>
    <name evidence="1" type="ORF">CEXT_604671</name>
</gene>
<sequence length="73" mass="8019">MLRGGSAEVFLLLRCIICARSLMANGKVARGVHGTIIFQFCWASLLIFCNHRSWLATARTGNTWSEPGGPNHC</sequence>
<evidence type="ECO:0008006" key="3">
    <source>
        <dbReference type="Google" id="ProtNLM"/>
    </source>
</evidence>
<protein>
    <recommendedName>
        <fullName evidence="3">Secreted protein</fullName>
    </recommendedName>
</protein>
<keyword evidence="2" id="KW-1185">Reference proteome</keyword>
<name>A0AAV4VZB1_CAEEX</name>
<proteinExistence type="predicted"/>
<evidence type="ECO:0000313" key="1">
    <source>
        <dbReference type="EMBL" id="GIY75641.1"/>
    </source>
</evidence>
<dbReference type="EMBL" id="BPLR01015373">
    <property type="protein sequence ID" value="GIY75641.1"/>
    <property type="molecule type" value="Genomic_DNA"/>
</dbReference>
<dbReference type="AlphaFoldDB" id="A0AAV4VZB1"/>
<evidence type="ECO:0000313" key="2">
    <source>
        <dbReference type="Proteomes" id="UP001054945"/>
    </source>
</evidence>
<accession>A0AAV4VZB1</accession>
<comment type="caution">
    <text evidence="1">The sequence shown here is derived from an EMBL/GenBank/DDBJ whole genome shotgun (WGS) entry which is preliminary data.</text>
</comment>
<reference evidence="1 2" key="1">
    <citation type="submission" date="2021-06" db="EMBL/GenBank/DDBJ databases">
        <title>Caerostris extrusa draft genome.</title>
        <authorList>
            <person name="Kono N."/>
            <person name="Arakawa K."/>
        </authorList>
    </citation>
    <scope>NUCLEOTIDE SEQUENCE [LARGE SCALE GENOMIC DNA]</scope>
</reference>